<feature type="region of interest" description="Disordered" evidence="6">
    <location>
        <begin position="313"/>
        <end position="340"/>
    </location>
</feature>
<evidence type="ECO:0000256" key="3">
    <source>
        <dbReference type="ARBA" id="ARBA00022771"/>
    </source>
</evidence>
<dbReference type="GO" id="GO:0031519">
    <property type="term" value="C:PcG protein complex"/>
    <property type="evidence" value="ECO:0007669"/>
    <property type="project" value="TreeGrafter"/>
</dbReference>
<dbReference type="OrthoDB" id="3437960at2759"/>
<dbReference type="PROSITE" id="PS00028">
    <property type="entry name" value="ZINC_FINGER_C2H2_1"/>
    <property type="match status" value="1"/>
</dbReference>
<reference evidence="8 9" key="1">
    <citation type="submission" date="2017-03" db="EMBL/GenBank/DDBJ databases">
        <title>WGS assembly of Porphyra umbilicalis.</title>
        <authorList>
            <person name="Brawley S.H."/>
            <person name="Blouin N.A."/>
            <person name="Ficko-Blean E."/>
            <person name="Wheeler G.L."/>
            <person name="Lohr M."/>
            <person name="Goodson H.V."/>
            <person name="Jenkins J.W."/>
            <person name="Blaby-Haas C.E."/>
            <person name="Helliwell K.E."/>
            <person name="Chan C."/>
            <person name="Marriage T."/>
            <person name="Bhattacharya D."/>
            <person name="Klein A.S."/>
            <person name="Badis Y."/>
            <person name="Brodie J."/>
            <person name="Cao Y."/>
            <person name="Collen J."/>
            <person name="Dittami S.M."/>
            <person name="Gachon C.M."/>
            <person name="Green B.R."/>
            <person name="Karpowicz S."/>
            <person name="Kim J.W."/>
            <person name="Kudahl U."/>
            <person name="Lin S."/>
            <person name="Michel G."/>
            <person name="Mittag M."/>
            <person name="Olson B.J."/>
            <person name="Pangilinan J."/>
            <person name="Peng Y."/>
            <person name="Qiu H."/>
            <person name="Shu S."/>
            <person name="Singer J.T."/>
            <person name="Smith A.G."/>
            <person name="Sprecher B.N."/>
            <person name="Wagner V."/>
            <person name="Wang W."/>
            <person name="Wang Z.-Y."/>
            <person name="Yan J."/>
            <person name="Yarish C."/>
            <person name="Zoeuner-Riek S."/>
            <person name="Zhuang Y."/>
            <person name="Zou Y."/>
            <person name="Lindquist E.A."/>
            <person name="Grimwood J."/>
            <person name="Barry K."/>
            <person name="Rokhsar D.S."/>
            <person name="Schmutz J."/>
            <person name="Stiller J.W."/>
            <person name="Grossman A.R."/>
            <person name="Prochnik S.E."/>
        </authorList>
    </citation>
    <scope>NUCLEOTIDE SEQUENCE [LARGE SCALE GENOMIC DNA]</scope>
    <source>
        <strain evidence="8">4086291</strain>
    </source>
</reference>
<keyword evidence="2" id="KW-0677">Repeat</keyword>
<dbReference type="GO" id="GO:0000981">
    <property type="term" value="F:DNA-binding transcription factor activity, RNA polymerase II-specific"/>
    <property type="evidence" value="ECO:0007669"/>
    <property type="project" value="TreeGrafter"/>
</dbReference>
<dbReference type="Gene3D" id="3.30.160.60">
    <property type="entry name" value="Classic Zinc Finger"/>
    <property type="match status" value="2"/>
</dbReference>
<keyword evidence="1" id="KW-0479">Metal-binding</keyword>
<dbReference type="GO" id="GO:0005667">
    <property type="term" value="C:transcription regulator complex"/>
    <property type="evidence" value="ECO:0007669"/>
    <property type="project" value="TreeGrafter"/>
</dbReference>
<evidence type="ECO:0000256" key="5">
    <source>
        <dbReference type="PROSITE-ProRule" id="PRU00042"/>
    </source>
</evidence>
<feature type="region of interest" description="Disordered" evidence="6">
    <location>
        <begin position="1"/>
        <end position="20"/>
    </location>
</feature>
<accession>A0A1X6NWJ8</accession>
<dbReference type="SMART" id="SM00355">
    <property type="entry name" value="ZnF_C2H2"/>
    <property type="match status" value="2"/>
</dbReference>
<dbReference type="PANTHER" id="PTHR14003">
    <property type="entry name" value="TRANSCRIPTIONAL REPRESSOR PROTEIN YY"/>
    <property type="match status" value="1"/>
</dbReference>
<name>A0A1X6NWJ8_PORUM</name>
<dbReference type="EMBL" id="KV919027">
    <property type="protein sequence ID" value="OSX72984.1"/>
    <property type="molecule type" value="Genomic_DNA"/>
</dbReference>
<dbReference type="GO" id="GO:0000978">
    <property type="term" value="F:RNA polymerase II cis-regulatory region sequence-specific DNA binding"/>
    <property type="evidence" value="ECO:0007669"/>
    <property type="project" value="TreeGrafter"/>
</dbReference>
<dbReference type="PANTHER" id="PTHR14003:SF19">
    <property type="entry name" value="YY2 TRANSCRIPTION FACTOR"/>
    <property type="match status" value="1"/>
</dbReference>
<evidence type="ECO:0000259" key="7">
    <source>
        <dbReference type="PROSITE" id="PS50157"/>
    </source>
</evidence>
<evidence type="ECO:0000313" key="9">
    <source>
        <dbReference type="Proteomes" id="UP000218209"/>
    </source>
</evidence>
<feature type="compositionally biased region" description="Low complexity" evidence="6">
    <location>
        <begin position="320"/>
        <end position="340"/>
    </location>
</feature>
<dbReference type="Proteomes" id="UP000218209">
    <property type="component" value="Unassembled WGS sequence"/>
</dbReference>
<sequence>MESVRHHLGGGPGPVPYPFDAGRVAAAPSHRLSEQPLYNRRHEMYELPPVRTIAGPKRFVCEEPTCRRAFSKKWNLTAHRRIHSGYRPFVCDCCDESFRWLSSLKAHFRKGCRVRGGSPVGGPAVLLPVPNVRPSPPAFLPSPWAGVAAFPGATDAAVASGENVDVGRGYPSGTNSSCSVVTRPTAGNGLSPPQRPAAGVSDDFGRAASVRRFPQLVDPARFPHGPAGEQYALDCARPNADVVRQGLPPTLVDDGGRRAPYGLYPLPPAPLAPPPRSEWRGDGPRPLVSVAAPTPLPGVRDVCHEALRSMRLPQPPLRPPVGAGAAGAPRKAGVVPLYWK</sequence>
<keyword evidence="3 5" id="KW-0863">Zinc-finger</keyword>
<evidence type="ECO:0000256" key="2">
    <source>
        <dbReference type="ARBA" id="ARBA00022737"/>
    </source>
</evidence>
<evidence type="ECO:0000313" key="8">
    <source>
        <dbReference type="EMBL" id="OSX72984.1"/>
    </source>
</evidence>
<dbReference type="InterPro" id="IPR013087">
    <property type="entry name" value="Znf_C2H2_type"/>
</dbReference>
<evidence type="ECO:0000256" key="1">
    <source>
        <dbReference type="ARBA" id="ARBA00022723"/>
    </source>
</evidence>
<keyword evidence="9" id="KW-1185">Reference proteome</keyword>
<keyword evidence="4" id="KW-0862">Zinc</keyword>
<proteinExistence type="predicted"/>
<dbReference type="PROSITE" id="PS50157">
    <property type="entry name" value="ZINC_FINGER_C2H2_2"/>
    <property type="match status" value="2"/>
</dbReference>
<dbReference type="SUPFAM" id="SSF57667">
    <property type="entry name" value="beta-beta-alpha zinc fingers"/>
    <property type="match status" value="1"/>
</dbReference>
<evidence type="ECO:0000256" key="4">
    <source>
        <dbReference type="ARBA" id="ARBA00022833"/>
    </source>
</evidence>
<feature type="domain" description="C2H2-type" evidence="7">
    <location>
        <begin position="59"/>
        <end position="88"/>
    </location>
</feature>
<gene>
    <name evidence="8" type="ORF">BU14_0389s0007</name>
</gene>
<dbReference type="GO" id="GO:0000785">
    <property type="term" value="C:chromatin"/>
    <property type="evidence" value="ECO:0007669"/>
    <property type="project" value="TreeGrafter"/>
</dbReference>
<dbReference type="InterPro" id="IPR036236">
    <property type="entry name" value="Znf_C2H2_sf"/>
</dbReference>
<dbReference type="AlphaFoldDB" id="A0A1X6NWJ8"/>
<protein>
    <recommendedName>
        <fullName evidence="7">C2H2-type domain-containing protein</fullName>
    </recommendedName>
</protein>
<evidence type="ECO:0000256" key="6">
    <source>
        <dbReference type="SAM" id="MobiDB-lite"/>
    </source>
</evidence>
<organism evidence="8 9">
    <name type="scientific">Porphyra umbilicalis</name>
    <name type="common">Purple laver</name>
    <name type="synonym">Red alga</name>
    <dbReference type="NCBI Taxonomy" id="2786"/>
    <lineage>
        <taxon>Eukaryota</taxon>
        <taxon>Rhodophyta</taxon>
        <taxon>Bangiophyceae</taxon>
        <taxon>Bangiales</taxon>
        <taxon>Bangiaceae</taxon>
        <taxon>Porphyra</taxon>
    </lineage>
</organism>
<dbReference type="GO" id="GO:0008270">
    <property type="term" value="F:zinc ion binding"/>
    <property type="evidence" value="ECO:0007669"/>
    <property type="project" value="UniProtKB-KW"/>
</dbReference>
<feature type="domain" description="C2H2-type" evidence="7">
    <location>
        <begin position="89"/>
        <end position="119"/>
    </location>
</feature>